<dbReference type="InterPro" id="IPR029065">
    <property type="entry name" value="Enolase_C-like"/>
</dbReference>
<dbReference type="GO" id="GO:0009234">
    <property type="term" value="P:menaquinone biosynthetic process"/>
    <property type="evidence" value="ECO:0007669"/>
    <property type="project" value="UniProtKB-KW"/>
</dbReference>
<evidence type="ECO:0000313" key="4">
    <source>
        <dbReference type="EMBL" id="CDQ44499.1"/>
    </source>
</evidence>
<dbReference type="EMBL" id="LK021338">
    <property type="protein sequence ID" value="CDQ44499.1"/>
    <property type="molecule type" value="Genomic_DNA"/>
</dbReference>
<keyword evidence="2" id="KW-0479">Metal-binding</keyword>
<dbReference type="SMART" id="SM00922">
    <property type="entry name" value="MR_MLE"/>
    <property type="match status" value="1"/>
</dbReference>
<feature type="domain" description="Mandelate racemase/muconate lactonizing enzyme C-terminal" evidence="3">
    <location>
        <begin position="80"/>
        <end position="175"/>
    </location>
</feature>
<proteinExistence type="predicted"/>
<reference evidence="4" key="2">
    <citation type="submission" date="2015-09" db="EMBL/GenBank/DDBJ databases">
        <title>Draft genome sequence of Mycobacterium neoaurum DSM 44074.</title>
        <authorList>
            <person name="Croce O."/>
            <person name="Robert C."/>
            <person name="Raoult D."/>
            <person name="Drancourt M."/>
        </authorList>
    </citation>
    <scope>NUCLEOTIDE SEQUENCE</scope>
    <source>
        <strain evidence="4">DSM 44074</strain>
    </source>
</reference>
<organism evidence="4 5">
    <name type="scientific">Mycolicibacterium neoaurum</name>
    <name type="common">Mycobacterium neoaurum</name>
    <dbReference type="NCBI Taxonomy" id="1795"/>
    <lineage>
        <taxon>Bacteria</taxon>
        <taxon>Bacillati</taxon>
        <taxon>Actinomycetota</taxon>
        <taxon>Actinomycetes</taxon>
        <taxon>Mycobacteriales</taxon>
        <taxon>Mycobacteriaceae</taxon>
        <taxon>Mycolicibacterium</taxon>
    </lineage>
</organism>
<dbReference type="Gene3D" id="3.20.20.120">
    <property type="entry name" value="Enolase-like C-terminal domain"/>
    <property type="match status" value="1"/>
</dbReference>
<dbReference type="GO" id="GO:0046872">
    <property type="term" value="F:metal ion binding"/>
    <property type="evidence" value="ECO:0007669"/>
    <property type="project" value="UniProtKB-KW"/>
</dbReference>
<reference evidence="4" key="1">
    <citation type="submission" date="2014-05" db="EMBL/GenBank/DDBJ databases">
        <authorList>
            <person name="Urmite Genomes"/>
        </authorList>
    </citation>
    <scope>NUCLEOTIDE SEQUENCE</scope>
    <source>
        <strain evidence="4">DSM 44074</strain>
    </source>
</reference>
<dbReference type="AlphaFoldDB" id="A0AAV2WJU2"/>
<sequence length="308" mass="31809">MQTLIDLEAAVVFAVPLRGGGTHEGMMLEGPQGWGEFSPPADCPDELLGRWLTAATEVGTVGWPDAVRGRVPVAVGVGAVDPGRAQARVLESGCRTATVEVHGATGEDIDRVAAVRAALGPDGNIRCDARERWDAESAASAIGALDRAAGGLEFVARPCADHEQLRAVRRLVDVPIAVHAAPDLELRGLADIAILHGGALGGARRALRVAEISGLPCVVTSGEQTSVGAAVGVALAGALPTLPFACELAAGLVLAGDPVVASRSLVPVDGFLPVAPMSPAPQLPAAYKVTDPERIRWWRRRLQSAIAQ</sequence>
<gene>
    <name evidence="4" type="ORF">BN1047_02379</name>
</gene>
<dbReference type="InterPro" id="IPR036849">
    <property type="entry name" value="Enolase-like_C_sf"/>
</dbReference>
<name>A0AAV2WJU2_MYCNE</name>
<dbReference type="Pfam" id="PF18374">
    <property type="entry name" value="Enolase_like_N"/>
    <property type="match status" value="1"/>
</dbReference>
<dbReference type="Proteomes" id="UP000028864">
    <property type="component" value="Unassembled WGS sequence"/>
</dbReference>
<evidence type="ECO:0000256" key="2">
    <source>
        <dbReference type="ARBA" id="ARBA00022723"/>
    </source>
</evidence>
<dbReference type="Pfam" id="PF13378">
    <property type="entry name" value="MR_MLE_C"/>
    <property type="match status" value="1"/>
</dbReference>
<dbReference type="InterPro" id="IPR013342">
    <property type="entry name" value="Mandelate_racemase_C"/>
</dbReference>
<protein>
    <submittedName>
        <fullName evidence="4">O-succinylbenzoate synthase</fullName>
    </submittedName>
</protein>
<dbReference type="PANTHER" id="PTHR48073">
    <property type="entry name" value="O-SUCCINYLBENZOATE SYNTHASE-RELATED"/>
    <property type="match status" value="1"/>
</dbReference>
<dbReference type="PANTHER" id="PTHR48073:SF2">
    <property type="entry name" value="O-SUCCINYLBENZOATE SYNTHASE"/>
    <property type="match status" value="1"/>
</dbReference>
<dbReference type="RefSeq" id="WP_030135337.1">
    <property type="nucleotide sequence ID" value="NZ_LK021338.1"/>
</dbReference>
<evidence type="ECO:0000256" key="1">
    <source>
        <dbReference type="ARBA" id="ARBA00022428"/>
    </source>
</evidence>
<evidence type="ECO:0000313" key="5">
    <source>
        <dbReference type="Proteomes" id="UP000028864"/>
    </source>
</evidence>
<keyword evidence="1" id="KW-0474">Menaquinone biosynthesis</keyword>
<accession>A0AAV2WJU2</accession>
<dbReference type="SUPFAM" id="SSF51604">
    <property type="entry name" value="Enolase C-terminal domain-like"/>
    <property type="match status" value="1"/>
</dbReference>
<evidence type="ECO:0000259" key="3">
    <source>
        <dbReference type="SMART" id="SM00922"/>
    </source>
</evidence>